<sequence length="53" mass="5628">MSTDFNTQQANQPAARGANVISTILKMKKAADAAIRSGQVSKLKEAGYNFVVS</sequence>
<name>A0ABS8AH77_9BACT</name>
<accession>A0ABS8AH77</accession>
<gene>
    <name evidence="1" type="ORF">LGH70_19450</name>
</gene>
<keyword evidence="2" id="KW-1185">Reference proteome</keyword>
<dbReference type="RefSeq" id="WP_226189166.1">
    <property type="nucleotide sequence ID" value="NZ_JAJADQ010000012.1"/>
</dbReference>
<comment type="caution">
    <text evidence="1">The sequence shown here is derived from an EMBL/GenBank/DDBJ whole genome shotgun (WGS) entry which is preliminary data.</text>
</comment>
<proteinExistence type="predicted"/>
<evidence type="ECO:0000313" key="1">
    <source>
        <dbReference type="EMBL" id="MCB2379781.1"/>
    </source>
</evidence>
<reference evidence="1" key="1">
    <citation type="submission" date="2021-10" db="EMBL/GenBank/DDBJ databases">
        <authorList>
            <person name="Dean J.D."/>
            <person name="Kim M.K."/>
            <person name="Newey C.N."/>
            <person name="Stoker T.S."/>
            <person name="Thompson D.W."/>
            <person name="Grose J.H."/>
        </authorList>
    </citation>
    <scope>NUCLEOTIDE SEQUENCE</scope>
    <source>
        <strain evidence="1">BT635</strain>
    </source>
</reference>
<organism evidence="1 2">
    <name type="scientific">Hymenobacter nitidus</name>
    <dbReference type="NCBI Taxonomy" id="2880929"/>
    <lineage>
        <taxon>Bacteria</taxon>
        <taxon>Pseudomonadati</taxon>
        <taxon>Bacteroidota</taxon>
        <taxon>Cytophagia</taxon>
        <taxon>Cytophagales</taxon>
        <taxon>Hymenobacteraceae</taxon>
        <taxon>Hymenobacter</taxon>
    </lineage>
</organism>
<evidence type="ECO:0000313" key="2">
    <source>
        <dbReference type="Proteomes" id="UP001165297"/>
    </source>
</evidence>
<dbReference type="EMBL" id="JAJADQ010000012">
    <property type="protein sequence ID" value="MCB2379781.1"/>
    <property type="molecule type" value="Genomic_DNA"/>
</dbReference>
<dbReference type="Proteomes" id="UP001165297">
    <property type="component" value="Unassembled WGS sequence"/>
</dbReference>
<protein>
    <submittedName>
        <fullName evidence="1">Uncharacterized protein</fullName>
    </submittedName>
</protein>